<organism evidence="1">
    <name type="scientific">Arundo donax</name>
    <name type="common">Giant reed</name>
    <name type="synonym">Donax arundinaceus</name>
    <dbReference type="NCBI Taxonomy" id="35708"/>
    <lineage>
        <taxon>Eukaryota</taxon>
        <taxon>Viridiplantae</taxon>
        <taxon>Streptophyta</taxon>
        <taxon>Embryophyta</taxon>
        <taxon>Tracheophyta</taxon>
        <taxon>Spermatophyta</taxon>
        <taxon>Magnoliopsida</taxon>
        <taxon>Liliopsida</taxon>
        <taxon>Poales</taxon>
        <taxon>Poaceae</taxon>
        <taxon>PACMAD clade</taxon>
        <taxon>Arundinoideae</taxon>
        <taxon>Arundineae</taxon>
        <taxon>Arundo</taxon>
    </lineage>
</organism>
<evidence type="ECO:0000313" key="1">
    <source>
        <dbReference type="EMBL" id="JAE37959.1"/>
    </source>
</evidence>
<proteinExistence type="predicted"/>
<protein>
    <submittedName>
        <fullName evidence="1">Uncharacterized protein</fullName>
    </submittedName>
</protein>
<dbReference type="EMBL" id="GBRH01159937">
    <property type="protein sequence ID" value="JAE37959.1"/>
    <property type="molecule type" value="Transcribed_RNA"/>
</dbReference>
<sequence>MHEMKVALAGVGGNC</sequence>
<name>A0A0A9HQ45_ARUDO</name>
<reference evidence="1" key="1">
    <citation type="submission" date="2014-09" db="EMBL/GenBank/DDBJ databases">
        <authorList>
            <person name="Magalhaes I.L.F."/>
            <person name="Oliveira U."/>
            <person name="Santos F.R."/>
            <person name="Vidigal T.H.D.A."/>
            <person name="Brescovit A.D."/>
            <person name="Santos A.J."/>
        </authorList>
    </citation>
    <scope>NUCLEOTIDE SEQUENCE</scope>
    <source>
        <tissue evidence="1">Shoot tissue taken approximately 20 cm above the soil surface</tissue>
    </source>
</reference>
<reference evidence="1" key="2">
    <citation type="journal article" date="2015" name="Data Brief">
        <title>Shoot transcriptome of the giant reed, Arundo donax.</title>
        <authorList>
            <person name="Barrero R.A."/>
            <person name="Guerrero F.D."/>
            <person name="Moolhuijzen P."/>
            <person name="Goolsby J.A."/>
            <person name="Tidwell J."/>
            <person name="Bellgard S.E."/>
            <person name="Bellgard M.I."/>
        </authorList>
    </citation>
    <scope>NUCLEOTIDE SEQUENCE</scope>
    <source>
        <tissue evidence="1">Shoot tissue taken approximately 20 cm above the soil surface</tissue>
    </source>
</reference>
<accession>A0A0A9HQ45</accession>